<name>A0A8S5LQ20_9CAUD</name>
<organism evidence="2">
    <name type="scientific">Siphoviridae sp. ctVFv13</name>
    <dbReference type="NCBI Taxonomy" id="2827576"/>
    <lineage>
        <taxon>Viruses</taxon>
        <taxon>Duplodnaviria</taxon>
        <taxon>Heunggongvirae</taxon>
        <taxon>Uroviricota</taxon>
        <taxon>Caudoviricetes</taxon>
    </lineage>
</organism>
<proteinExistence type="predicted"/>
<dbReference type="SUPFAM" id="SSF57783">
    <property type="entry name" value="Zinc beta-ribbon"/>
    <property type="match status" value="1"/>
</dbReference>
<dbReference type="Pfam" id="PF22811">
    <property type="entry name" value="Zn_ribbon_NrdR"/>
    <property type="match status" value="1"/>
</dbReference>
<reference evidence="2" key="1">
    <citation type="journal article" date="2021" name="Proc. Natl. Acad. Sci. U.S.A.">
        <title>A Catalog of Tens of Thousands of Viruses from Human Metagenomes Reveals Hidden Associations with Chronic Diseases.</title>
        <authorList>
            <person name="Tisza M.J."/>
            <person name="Buck C.B."/>
        </authorList>
    </citation>
    <scope>NUCLEOTIDE SEQUENCE</scope>
    <source>
        <strain evidence="2">CtVFv13</strain>
    </source>
</reference>
<feature type="domain" description="Transcriptional repressor NrdR-like N-terminal" evidence="1">
    <location>
        <begin position="1"/>
        <end position="40"/>
    </location>
</feature>
<sequence>MKCPVCGSDNITTIDSRSDHDSIVRRKKCIACNHRWSTIEIDKDQWYSALQIKEERKRGRPKDD</sequence>
<dbReference type="InterPro" id="IPR055173">
    <property type="entry name" value="NrdR-like_N"/>
</dbReference>
<accession>A0A8S5LQ20</accession>
<evidence type="ECO:0000313" key="2">
    <source>
        <dbReference type="EMBL" id="DAD72026.1"/>
    </source>
</evidence>
<evidence type="ECO:0000259" key="1">
    <source>
        <dbReference type="Pfam" id="PF22811"/>
    </source>
</evidence>
<protein>
    <submittedName>
        <fullName evidence="2">Transcriptional regulator NrdR</fullName>
    </submittedName>
</protein>
<dbReference type="EMBL" id="BK015893">
    <property type="protein sequence ID" value="DAD72026.1"/>
    <property type="molecule type" value="Genomic_DNA"/>
</dbReference>